<gene>
    <name evidence="1" type="ORF">MCOR_14892</name>
</gene>
<proteinExistence type="predicted"/>
<keyword evidence="2" id="KW-1185">Reference proteome</keyword>
<dbReference type="Proteomes" id="UP000507470">
    <property type="component" value="Unassembled WGS sequence"/>
</dbReference>
<sequence>MTTLQFQKPGRKENSIPAEQIKLELIRVTEPKIHKQCHSKVSSCQRRLFVVFLWKVSVINLKWLELTKALFHDKVATTDTVDTTSNHSYGGQKGSQYVYNTNHARVTTTAGVLMGQHVNLNINVSGALETTLLGPAKRGKDYQLYSFGYSPIFVNNVEKSLQFYPSKSTAKELVYGLQIGLKLQYYGPLLPVQANN</sequence>
<dbReference type="OrthoDB" id="6153508at2759"/>
<reference evidence="1 2" key="1">
    <citation type="submission" date="2020-06" db="EMBL/GenBank/DDBJ databases">
        <authorList>
            <person name="Li R."/>
            <person name="Bekaert M."/>
        </authorList>
    </citation>
    <scope>NUCLEOTIDE SEQUENCE [LARGE SCALE GENOMIC DNA]</scope>
    <source>
        <strain evidence="2">wild</strain>
    </source>
</reference>
<protein>
    <submittedName>
        <fullName evidence="1">Uncharacterized protein</fullName>
    </submittedName>
</protein>
<evidence type="ECO:0000313" key="1">
    <source>
        <dbReference type="EMBL" id="CAC5378743.1"/>
    </source>
</evidence>
<evidence type="ECO:0000313" key="2">
    <source>
        <dbReference type="Proteomes" id="UP000507470"/>
    </source>
</evidence>
<organism evidence="1 2">
    <name type="scientific">Mytilus coruscus</name>
    <name type="common">Sea mussel</name>
    <dbReference type="NCBI Taxonomy" id="42192"/>
    <lineage>
        <taxon>Eukaryota</taxon>
        <taxon>Metazoa</taxon>
        <taxon>Spiralia</taxon>
        <taxon>Lophotrochozoa</taxon>
        <taxon>Mollusca</taxon>
        <taxon>Bivalvia</taxon>
        <taxon>Autobranchia</taxon>
        <taxon>Pteriomorphia</taxon>
        <taxon>Mytilida</taxon>
        <taxon>Mytiloidea</taxon>
        <taxon>Mytilidae</taxon>
        <taxon>Mytilinae</taxon>
        <taxon>Mytilus</taxon>
    </lineage>
</organism>
<name>A0A6J8B5F3_MYTCO</name>
<accession>A0A6J8B5F3</accession>
<dbReference type="EMBL" id="CACVKT020002587">
    <property type="protein sequence ID" value="CAC5378743.1"/>
    <property type="molecule type" value="Genomic_DNA"/>
</dbReference>
<dbReference type="AlphaFoldDB" id="A0A6J8B5F3"/>